<dbReference type="EC" id="2.7.1.167" evidence="11"/>
<comment type="catalytic activity">
    <reaction evidence="10 11">
        <text>D-glycero-beta-D-manno-heptose 1-phosphate + ATP + H(+) = ADP-D-glycero-beta-D-manno-heptose + diphosphate</text>
        <dbReference type="Rhea" id="RHEA:27465"/>
        <dbReference type="ChEBI" id="CHEBI:15378"/>
        <dbReference type="ChEBI" id="CHEBI:30616"/>
        <dbReference type="ChEBI" id="CHEBI:33019"/>
        <dbReference type="ChEBI" id="CHEBI:59967"/>
        <dbReference type="ChEBI" id="CHEBI:61593"/>
        <dbReference type="EC" id="2.7.7.70"/>
    </reaction>
</comment>
<keyword evidence="8 11" id="KW-0511">Multifunctional enzyme</keyword>
<feature type="active site" evidence="11">
    <location>
        <position position="266"/>
    </location>
</feature>
<comment type="subunit">
    <text evidence="11">Homodimer.</text>
</comment>
<keyword evidence="6 11" id="KW-0418">Kinase</keyword>
<dbReference type="EMBL" id="FYDG01000001">
    <property type="protein sequence ID" value="SNB58785.1"/>
    <property type="molecule type" value="Genomic_DNA"/>
</dbReference>
<protein>
    <recommendedName>
        <fullName evidence="11">Bifunctional protein HldE</fullName>
    </recommendedName>
    <domain>
        <recommendedName>
            <fullName evidence="11">D-beta-D-heptose 7-phosphate kinase</fullName>
            <ecNumber evidence="11">2.7.1.167</ecNumber>
        </recommendedName>
        <alternativeName>
            <fullName evidence="11">D-beta-D-heptose 7-phosphotransferase</fullName>
        </alternativeName>
        <alternativeName>
            <fullName evidence="11">D-glycero-beta-D-manno-heptose-7-phosphate kinase</fullName>
        </alternativeName>
    </domain>
    <domain>
        <recommendedName>
            <fullName evidence="11">D-beta-D-heptose 1-phosphate adenylyltransferase</fullName>
            <ecNumber evidence="11">2.7.7.70</ecNumber>
        </recommendedName>
        <alternativeName>
            <fullName evidence="11">D-glycero-beta-D-manno-heptose 1-phosphate adenylyltransferase</fullName>
        </alternativeName>
    </domain>
</protein>
<organism evidence="14 15">
    <name type="scientific">Rhodoblastus acidophilus</name>
    <name type="common">Rhodopseudomonas acidophila</name>
    <dbReference type="NCBI Taxonomy" id="1074"/>
    <lineage>
        <taxon>Bacteria</taxon>
        <taxon>Pseudomonadati</taxon>
        <taxon>Pseudomonadota</taxon>
        <taxon>Alphaproteobacteria</taxon>
        <taxon>Hyphomicrobiales</taxon>
        <taxon>Rhodoblastaceae</taxon>
        <taxon>Rhodoblastus</taxon>
    </lineage>
</organism>
<dbReference type="GO" id="GO:0033786">
    <property type="term" value="F:heptose-1-phosphate adenylyltransferase activity"/>
    <property type="evidence" value="ECO:0007669"/>
    <property type="project" value="UniProtKB-UniRule"/>
</dbReference>
<comment type="similarity">
    <text evidence="11">In the N-terminal section; belongs to the carbohydrate kinase PfkB family.</text>
</comment>
<dbReference type="FunFam" id="3.40.1190.20:FF:000002">
    <property type="entry name" value="Bifunctional protein HldE"/>
    <property type="match status" value="1"/>
</dbReference>
<dbReference type="InterPro" id="IPR029056">
    <property type="entry name" value="Ribokinase-like"/>
</dbReference>
<feature type="region of interest" description="Cytidylyltransferase" evidence="11">
    <location>
        <begin position="350"/>
        <end position="484"/>
    </location>
</feature>
<dbReference type="CDD" id="cd01172">
    <property type="entry name" value="RfaE_like"/>
    <property type="match status" value="1"/>
</dbReference>
<evidence type="ECO:0000256" key="1">
    <source>
        <dbReference type="ARBA" id="ARBA00002319"/>
    </source>
</evidence>
<dbReference type="InterPro" id="IPR023030">
    <property type="entry name" value="Bifunc_HldE"/>
</dbReference>
<keyword evidence="7 11" id="KW-0067">ATP-binding</keyword>
<keyword evidence="9 11" id="KW-0119">Carbohydrate metabolism</keyword>
<feature type="binding site" evidence="11">
    <location>
        <begin position="197"/>
        <end position="200"/>
    </location>
    <ligand>
        <name>ATP</name>
        <dbReference type="ChEBI" id="CHEBI:30616"/>
    </ligand>
</feature>
<evidence type="ECO:0000256" key="4">
    <source>
        <dbReference type="ARBA" id="ARBA00022695"/>
    </source>
</evidence>
<dbReference type="NCBIfam" id="TIGR00125">
    <property type="entry name" value="cyt_tran_rel"/>
    <property type="match status" value="1"/>
</dbReference>
<evidence type="ECO:0000256" key="8">
    <source>
        <dbReference type="ARBA" id="ARBA00023268"/>
    </source>
</evidence>
<dbReference type="SUPFAM" id="SSF52374">
    <property type="entry name" value="Nucleotidylyl transferase"/>
    <property type="match status" value="1"/>
</dbReference>
<comment type="catalytic activity">
    <reaction evidence="11">
        <text>D-glycero-beta-D-manno-heptose 7-phosphate + ATP = D-glycero-beta-D-manno-heptose 1,7-bisphosphate + ADP + H(+)</text>
        <dbReference type="Rhea" id="RHEA:27473"/>
        <dbReference type="ChEBI" id="CHEBI:15378"/>
        <dbReference type="ChEBI" id="CHEBI:30616"/>
        <dbReference type="ChEBI" id="CHEBI:60204"/>
        <dbReference type="ChEBI" id="CHEBI:60208"/>
        <dbReference type="ChEBI" id="CHEBI:456216"/>
        <dbReference type="EC" id="2.7.1.167"/>
    </reaction>
</comment>
<evidence type="ECO:0000256" key="5">
    <source>
        <dbReference type="ARBA" id="ARBA00022741"/>
    </source>
</evidence>
<evidence type="ECO:0000256" key="10">
    <source>
        <dbReference type="ARBA" id="ARBA00047428"/>
    </source>
</evidence>
<evidence type="ECO:0000256" key="7">
    <source>
        <dbReference type="ARBA" id="ARBA00022840"/>
    </source>
</evidence>
<dbReference type="SUPFAM" id="SSF53613">
    <property type="entry name" value="Ribokinase-like"/>
    <property type="match status" value="1"/>
</dbReference>
<feature type="domain" description="Carbohydrate kinase PfkB" evidence="12">
    <location>
        <begin position="8"/>
        <end position="304"/>
    </location>
</feature>
<comment type="function">
    <text evidence="1 11">Catalyzes the phosphorylation of D-glycero-D-manno-heptose 7-phosphate at the C-1 position to selectively form D-glycero-beta-D-manno-heptose-1,7-bisphosphate.</text>
</comment>
<proteinExistence type="inferred from homology"/>
<dbReference type="GO" id="GO:0033785">
    <property type="term" value="F:heptose 7-phosphate kinase activity"/>
    <property type="evidence" value="ECO:0007669"/>
    <property type="project" value="UniProtKB-UniRule"/>
</dbReference>
<evidence type="ECO:0000256" key="11">
    <source>
        <dbReference type="HAMAP-Rule" id="MF_01603"/>
    </source>
</evidence>
<reference evidence="15" key="1">
    <citation type="submission" date="2017-06" db="EMBL/GenBank/DDBJ databases">
        <authorList>
            <person name="Varghese N."/>
            <person name="Submissions S."/>
        </authorList>
    </citation>
    <scope>NUCLEOTIDE SEQUENCE [LARGE SCALE GENOMIC DNA]</scope>
    <source>
        <strain evidence="15">DSM 137</strain>
    </source>
</reference>
<evidence type="ECO:0000256" key="2">
    <source>
        <dbReference type="ARBA" id="ARBA00003753"/>
    </source>
</evidence>
<dbReference type="Pfam" id="PF00294">
    <property type="entry name" value="PfkB"/>
    <property type="match status" value="1"/>
</dbReference>
<dbReference type="EC" id="2.7.7.70" evidence="11"/>
<comment type="function">
    <text evidence="2 11">Catalyzes the ADP transfer from ATP to D-glycero-beta-D-manno-heptose 1-phosphate, yielding ADP-D-glycero-beta-D-manno-heptose.</text>
</comment>
<dbReference type="InterPro" id="IPR004821">
    <property type="entry name" value="Cyt_trans-like"/>
</dbReference>
<dbReference type="GO" id="GO:0097171">
    <property type="term" value="P:ADP-L-glycero-beta-D-manno-heptose biosynthetic process"/>
    <property type="evidence" value="ECO:0007669"/>
    <property type="project" value="UniProtKB-UniPathway"/>
</dbReference>
<evidence type="ECO:0000256" key="9">
    <source>
        <dbReference type="ARBA" id="ARBA00023277"/>
    </source>
</evidence>
<keyword evidence="15" id="KW-1185">Reference proteome</keyword>
<dbReference type="GO" id="GO:0005829">
    <property type="term" value="C:cytosol"/>
    <property type="evidence" value="ECO:0007669"/>
    <property type="project" value="TreeGrafter"/>
</dbReference>
<dbReference type="Pfam" id="PF01467">
    <property type="entry name" value="CTP_transf_like"/>
    <property type="match status" value="1"/>
</dbReference>
<dbReference type="InterPro" id="IPR011914">
    <property type="entry name" value="RfaE_dom_II"/>
</dbReference>
<dbReference type="InterPro" id="IPR014729">
    <property type="entry name" value="Rossmann-like_a/b/a_fold"/>
</dbReference>
<comment type="pathway">
    <text evidence="11">Nucleotide-sugar biosynthesis; ADP-L-glycero-beta-D-manno-heptose biosynthesis; ADP-L-glycero-beta-D-manno-heptose from D-glycero-beta-D-manno-heptose 7-phosphate: step 1/4.</text>
</comment>
<accession>A0A212QHI5</accession>
<evidence type="ECO:0000256" key="3">
    <source>
        <dbReference type="ARBA" id="ARBA00022679"/>
    </source>
</evidence>
<sequence>MNLDFRKSRILCIGDIMIDNFYYGNVSRVSPEAPVPVVLLTETKAMLGGVGNVARNIASLGGEAVLVAVLGDDLNGRETSKMIDGMTGLTDACVVSRRRPTINKIRILGNHQHIVRVDEENSAAIHDEDLATMMERISHWAPQCDAIILSDYAKGALRQEVVAHAIKTARDHAVPVLVDPKRNDFAFYRGATLITPNLSELRAAARGPVDTEDQIAAAARRLIADAQAGAMLVTRSEKGMMLVGPDSVFSIGAKAQEVFDVSGAGDTVIATAALSIAAGYPLERSVQLANAAAGVVVGKLGTATLDIDELRDAFEANDRGVERISEKYANLSQATATVELWRRRGLKVGFANGCFDILHRGHVTMLQAARAACDRLVIALNGDDSIRRLKGKTRPINKLPDRAAVIAALQSSDLVVSFDDDTPLALIEQLRPDVLFKGSDYTVETVVGADIVLGYGGEVKLIDLVPGRSTTDIIKRSSQLLPAE</sequence>
<dbReference type="GO" id="GO:0016773">
    <property type="term" value="F:phosphotransferase activity, alcohol group as acceptor"/>
    <property type="evidence" value="ECO:0007669"/>
    <property type="project" value="InterPro"/>
</dbReference>
<gene>
    <name evidence="11" type="primary">hldE</name>
    <name evidence="14" type="ORF">SAMN06265338_101578</name>
</gene>
<comment type="pathway">
    <text evidence="11">Nucleotide-sugar biosynthesis; ADP-L-glycero-beta-D-manno-heptose biosynthesis; ADP-L-glycero-beta-D-manno-heptose from D-glycero-beta-D-manno-heptose 7-phosphate: step 3/4.</text>
</comment>
<evidence type="ECO:0000259" key="13">
    <source>
        <dbReference type="Pfam" id="PF01467"/>
    </source>
</evidence>
<evidence type="ECO:0000313" key="15">
    <source>
        <dbReference type="Proteomes" id="UP000198418"/>
    </source>
</evidence>
<dbReference type="Gene3D" id="3.40.50.620">
    <property type="entry name" value="HUPs"/>
    <property type="match status" value="1"/>
</dbReference>
<evidence type="ECO:0000259" key="12">
    <source>
        <dbReference type="Pfam" id="PF00294"/>
    </source>
</evidence>
<dbReference type="NCBIfam" id="TIGR02199">
    <property type="entry name" value="rfaE_dom_II"/>
    <property type="match status" value="1"/>
</dbReference>
<dbReference type="GO" id="GO:0005524">
    <property type="term" value="F:ATP binding"/>
    <property type="evidence" value="ECO:0007669"/>
    <property type="project" value="UniProtKB-UniRule"/>
</dbReference>
<dbReference type="RefSeq" id="WP_088519034.1">
    <property type="nucleotide sequence ID" value="NZ_FYDG01000001.1"/>
</dbReference>
<feature type="region of interest" description="Ribokinase" evidence="11">
    <location>
        <begin position="1"/>
        <end position="318"/>
    </location>
</feature>
<dbReference type="NCBIfam" id="TIGR02198">
    <property type="entry name" value="rfaE_dom_I"/>
    <property type="match status" value="1"/>
</dbReference>
<dbReference type="InterPro" id="IPR011611">
    <property type="entry name" value="PfkB_dom"/>
</dbReference>
<dbReference type="Gene3D" id="3.40.1190.20">
    <property type="match status" value="1"/>
</dbReference>
<keyword evidence="4 11" id="KW-0548">Nucleotidyltransferase</keyword>
<keyword evidence="5 11" id="KW-0547">Nucleotide-binding</keyword>
<evidence type="ECO:0000256" key="6">
    <source>
        <dbReference type="ARBA" id="ARBA00022777"/>
    </source>
</evidence>
<dbReference type="Proteomes" id="UP000198418">
    <property type="component" value="Unassembled WGS sequence"/>
</dbReference>
<dbReference type="PANTHER" id="PTHR46969:SF1">
    <property type="entry name" value="BIFUNCTIONAL PROTEIN HLDE"/>
    <property type="match status" value="1"/>
</dbReference>
<name>A0A212QHI5_RHOAC</name>
<dbReference type="UniPathway" id="UPA00356">
    <property type="reaction ID" value="UER00437"/>
</dbReference>
<keyword evidence="3 11" id="KW-0808">Transferase</keyword>
<dbReference type="PANTHER" id="PTHR46969">
    <property type="entry name" value="BIFUNCTIONAL PROTEIN HLDE"/>
    <property type="match status" value="1"/>
</dbReference>
<dbReference type="InterPro" id="IPR011913">
    <property type="entry name" value="RfaE_dom_I"/>
</dbReference>
<dbReference type="OrthoDB" id="9802794at2"/>
<comment type="similarity">
    <text evidence="11">In the C-terminal section; belongs to the cytidylyltransferase family.</text>
</comment>
<evidence type="ECO:0000313" key="14">
    <source>
        <dbReference type="EMBL" id="SNB58785.1"/>
    </source>
</evidence>
<dbReference type="HAMAP" id="MF_01603">
    <property type="entry name" value="HldE"/>
    <property type="match status" value="1"/>
</dbReference>
<feature type="domain" description="Cytidyltransferase-like" evidence="13">
    <location>
        <begin position="351"/>
        <end position="445"/>
    </location>
</feature>
<dbReference type="AlphaFoldDB" id="A0A212QHI5"/>